<evidence type="ECO:0000259" key="3">
    <source>
        <dbReference type="PROSITE" id="PS51194"/>
    </source>
</evidence>
<gene>
    <name evidence="4" type="ORF">EYB31_28365</name>
</gene>
<name>A0A4Q9DL91_9BACL</name>
<dbReference type="GO" id="GO:0004386">
    <property type="term" value="F:helicase activity"/>
    <property type="evidence" value="ECO:0007669"/>
    <property type="project" value="UniProtKB-KW"/>
</dbReference>
<dbReference type="PROSITE" id="PS51194">
    <property type="entry name" value="HELICASE_CTER"/>
    <property type="match status" value="1"/>
</dbReference>
<keyword evidence="4" id="KW-0067">ATP-binding</keyword>
<dbReference type="InterPro" id="IPR000330">
    <property type="entry name" value="SNF2_N"/>
</dbReference>
<proteinExistence type="predicted"/>
<evidence type="ECO:0000313" key="4">
    <source>
        <dbReference type="EMBL" id="TBL72667.1"/>
    </source>
</evidence>
<evidence type="ECO:0000256" key="1">
    <source>
        <dbReference type="ARBA" id="ARBA00022801"/>
    </source>
</evidence>
<sequence length="945" mass="108879">MAAMIDLNTLTVHARWLPAGSFFIWGTRANGGVWDAMELKNILFAWHQPSFYGTFLDTAEWSQKEGLTLPALDALDYFCEPAHAQHIKLQWDHETSALLHSAPAIKDALLGGQFMPDFTKWKHGQLGWKLKLGPDTPEAEEPIVQEWMAQLIPEWVEQDGSMKESLRQLEMEYPKLLRENAPHDTWMDEEDWLVSIGWQTDAAPYRSCLQLVEPQQGAYWQLRFILQNRANPDAVFVVNELGEPQEDLALPEGWTPERLTKDIAKWVRIVPWLRPEESGGIRTKLTSDEAWDFLAEDSLRLIEAGYTIYLPSWWERIRRWRPRLKARLKSSAGSGTSLFGLEQLMQFDWKIAVGDMELSEEEFRQLLTEKRKLVQLRGAWIQLDPTQLAKIEKAMKQVEKKRGLSFRDVLELHLLGPLSDDEELELERSLPIEVELNGQLEEMMELLTHAKRIPAVTPPDTFQGSLRPYQLDGISWLYFLRQTGLGGCLADDMGLGKTIQWITYLLLVKQQSNSAQPSLLICPTSVLGNWQKELQRFAPMLKVHLHYGPTRAHGKKFAESCEGMDLVLTSYTLAHLDESDLSSVEWDSICLDEAQNIKNAYTKQAQSIRQLSGNHRIAMTGTPIENRLTELWSIFDFLNPGYLGSLRDFTQRYAVALEKTQDPELIGRVQRLIRPFLLRRVKNDPNIQLDLPEKNEYKTFVSLTSEQAMLYESQVQNLLERVDKLSPMERRGHILASLTKLKQVCNHPSLLLKEDTSRPWQNRSNKVERLLEMVQELRQEGDRCLIFTQFVETGLLLQHIFRQELDADVPFLHGGTPRSVREEMIEQFQDVNDTGHSGIFLLSLRAGGIGLNLTAANHVFHFDRWWNPAVENQATDRAFRIGQTRHVQVHKFVTLGTLEERIDEMIERKQGMSEQIVGSGENWITELSTDDLREMFMLRSEWVEA</sequence>
<feature type="domain" description="Helicase C-terminal" evidence="3">
    <location>
        <begin position="766"/>
        <end position="928"/>
    </location>
</feature>
<dbReference type="SUPFAM" id="SSF52540">
    <property type="entry name" value="P-loop containing nucleoside triphosphate hydrolases"/>
    <property type="match status" value="2"/>
</dbReference>
<dbReference type="PROSITE" id="PS51192">
    <property type="entry name" value="HELICASE_ATP_BIND_1"/>
    <property type="match status" value="1"/>
</dbReference>
<dbReference type="InterPro" id="IPR038718">
    <property type="entry name" value="SNF2-like_sf"/>
</dbReference>
<dbReference type="Pfam" id="PF12419">
    <property type="entry name" value="DUF3670"/>
    <property type="match status" value="1"/>
</dbReference>
<organism evidence="4 5">
    <name type="scientific">Paenibacillus thalictri</name>
    <dbReference type="NCBI Taxonomy" id="2527873"/>
    <lineage>
        <taxon>Bacteria</taxon>
        <taxon>Bacillati</taxon>
        <taxon>Bacillota</taxon>
        <taxon>Bacilli</taxon>
        <taxon>Bacillales</taxon>
        <taxon>Paenibacillaceae</taxon>
        <taxon>Paenibacillus</taxon>
    </lineage>
</organism>
<accession>A0A4Q9DL91</accession>
<comment type="caution">
    <text evidence="4">The sequence shown here is derived from an EMBL/GenBank/DDBJ whole genome shotgun (WGS) entry which is preliminary data.</text>
</comment>
<dbReference type="FunFam" id="3.40.50.300:FF:000533">
    <property type="entry name" value="Helicase, Snf2 family"/>
    <property type="match status" value="1"/>
</dbReference>
<dbReference type="Pfam" id="PF00176">
    <property type="entry name" value="SNF2-rel_dom"/>
    <property type="match status" value="1"/>
</dbReference>
<dbReference type="Gene3D" id="3.40.50.10810">
    <property type="entry name" value="Tandem AAA-ATPase domain"/>
    <property type="match status" value="1"/>
</dbReference>
<dbReference type="Proteomes" id="UP000293142">
    <property type="component" value="Unassembled WGS sequence"/>
</dbReference>
<evidence type="ECO:0000313" key="5">
    <source>
        <dbReference type="Proteomes" id="UP000293142"/>
    </source>
</evidence>
<protein>
    <submittedName>
        <fullName evidence="4">DEAD/DEAH box helicase</fullName>
    </submittedName>
</protein>
<dbReference type="SMART" id="SM00490">
    <property type="entry name" value="HELICc"/>
    <property type="match status" value="1"/>
</dbReference>
<evidence type="ECO:0000259" key="2">
    <source>
        <dbReference type="PROSITE" id="PS51192"/>
    </source>
</evidence>
<reference evidence="4 5" key="1">
    <citation type="submission" date="2019-02" db="EMBL/GenBank/DDBJ databases">
        <title>Paenibacillus sp. nov., isolated from surface-sterilized tissue of Thalictrum simplex L.</title>
        <authorList>
            <person name="Tuo L."/>
        </authorList>
    </citation>
    <scope>NUCLEOTIDE SEQUENCE [LARGE SCALE GENOMIC DNA]</scope>
    <source>
        <strain evidence="4 5">N2SHLJ1</strain>
    </source>
</reference>
<dbReference type="Gene3D" id="3.40.50.300">
    <property type="entry name" value="P-loop containing nucleotide triphosphate hydrolases"/>
    <property type="match status" value="1"/>
</dbReference>
<dbReference type="CDD" id="cd18012">
    <property type="entry name" value="DEXQc_arch_SWI2_SNF2"/>
    <property type="match status" value="1"/>
</dbReference>
<dbReference type="AlphaFoldDB" id="A0A4Q9DL91"/>
<dbReference type="SMART" id="SM00487">
    <property type="entry name" value="DEXDc"/>
    <property type="match status" value="1"/>
</dbReference>
<dbReference type="EMBL" id="SIRE01000023">
    <property type="protein sequence ID" value="TBL72667.1"/>
    <property type="molecule type" value="Genomic_DNA"/>
</dbReference>
<dbReference type="GO" id="GO:0005524">
    <property type="term" value="F:ATP binding"/>
    <property type="evidence" value="ECO:0007669"/>
    <property type="project" value="InterPro"/>
</dbReference>
<dbReference type="PANTHER" id="PTHR10799">
    <property type="entry name" value="SNF2/RAD54 HELICASE FAMILY"/>
    <property type="match status" value="1"/>
</dbReference>
<keyword evidence="1" id="KW-0378">Hydrolase</keyword>
<dbReference type="InterPro" id="IPR027417">
    <property type="entry name" value="P-loop_NTPase"/>
</dbReference>
<dbReference type="InterPro" id="IPR014001">
    <property type="entry name" value="Helicase_ATP-bd"/>
</dbReference>
<dbReference type="Pfam" id="PF00271">
    <property type="entry name" value="Helicase_C"/>
    <property type="match status" value="1"/>
</dbReference>
<keyword evidence="4" id="KW-0347">Helicase</keyword>
<dbReference type="GO" id="GO:0016787">
    <property type="term" value="F:hydrolase activity"/>
    <property type="evidence" value="ECO:0007669"/>
    <property type="project" value="UniProtKB-KW"/>
</dbReference>
<feature type="domain" description="Helicase ATP-binding" evidence="2">
    <location>
        <begin position="478"/>
        <end position="641"/>
    </location>
</feature>
<dbReference type="InterPro" id="IPR049730">
    <property type="entry name" value="SNF2/RAD54-like_C"/>
</dbReference>
<dbReference type="InterPro" id="IPR022138">
    <property type="entry name" value="DUF3670"/>
</dbReference>
<dbReference type="CDD" id="cd18793">
    <property type="entry name" value="SF2_C_SNF"/>
    <property type="match status" value="1"/>
</dbReference>
<keyword evidence="4" id="KW-0547">Nucleotide-binding</keyword>
<dbReference type="InterPro" id="IPR001650">
    <property type="entry name" value="Helicase_C-like"/>
</dbReference>
<keyword evidence="5" id="KW-1185">Reference proteome</keyword>
<dbReference type="OrthoDB" id="9760715at2"/>